<sequence>MKTKVITTDDFEKSAKPLLKRYASLKSELQKLSNDLKENPTLGVSLGSGVYKIRLAIKSKGKGKSGGARVITYFDLEVLVETETKEEYNRVFLLEIYDKSETDSISAKDIEKLTNRRLD</sequence>
<organism evidence="1 2">
    <name type="scientific">Arcicella aurantiaca</name>
    <dbReference type="NCBI Taxonomy" id="591202"/>
    <lineage>
        <taxon>Bacteria</taxon>
        <taxon>Pseudomonadati</taxon>
        <taxon>Bacteroidota</taxon>
        <taxon>Cytophagia</taxon>
        <taxon>Cytophagales</taxon>
        <taxon>Flectobacillaceae</taxon>
        <taxon>Arcicella</taxon>
    </lineage>
</organism>
<dbReference type="AlphaFoldDB" id="A0A316EA77"/>
<dbReference type="RefSeq" id="WP_109743135.1">
    <property type="nucleotide sequence ID" value="NZ_QGGO01000011.1"/>
</dbReference>
<reference evidence="1 2" key="1">
    <citation type="submission" date="2018-05" db="EMBL/GenBank/DDBJ databases">
        <title>Genomic Encyclopedia of Archaeal and Bacterial Type Strains, Phase II (KMG-II): from individual species to whole genera.</title>
        <authorList>
            <person name="Goeker M."/>
        </authorList>
    </citation>
    <scope>NUCLEOTIDE SEQUENCE [LARGE SCALE GENOMIC DNA]</scope>
    <source>
        <strain evidence="1 2">DSM 22214</strain>
    </source>
</reference>
<evidence type="ECO:0000313" key="2">
    <source>
        <dbReference type="Proteomes" id="UP000245489"/>
    </source>
</evidence>
<gene>
    <name evidence="1" type="ORF">LV89_02406</name>
</gene>
<name>A0A316EA77_9BACT</name>
<dbReference type="Pfam" id="PF06296">
    <property type="entry name" value="RelE"/>
    <property type="match status" value="1"/>
</dbReference>
<dbReference type="InterPro" id="IPR009387">
    <property type="entry name" value="HigB-2"/>
</dbReference>
<dbReference type="Proteomes" id="UP000245489">
    <property type="component" value="Unassembled WGS sequence"/>
</dbReference>
<dbReference type="EMBL" id="QGGO01000011">
    <property type="protein sequence ID" value="PWK26558.1"/>
    <property type="molecule type" value="Genomic_DNA"/>
</dbReference>
<evidence type="ECO:0008006" key="3">
    <source>
        <dbReference type="Google" id="ProtNLM"/>
    </source>
</evidence>
<comment type="caution">
    <text evidence="1">The sequence shown here is derived from an EMBL/GenBank/DDBJ whole genome shotgun (WGS) entry which is preliminary data.</text>
</comment>
<evidence type="ECO:0000313" key="1">
    <source>
        <dbReference type="EMBL" id="PWK26558.1"/>
    </source>
</evidence>
<protein>
    <recommendedName>
        <fullName evidence="3">RelE toxin of RelEB toxin-antitoxin system</fullName>
    </recommendedName>
</protein>
<keyword evidence="2" id="KW-1185">Reference proteome</keyword>
<proteinExistence type="predicted"/>
<dbReference type="OrthoDB" id="1364255at2"/>
<accession>A0A316EA77</accession>